<keyword evidence="2" id="KW-0732">Signal</keyword>
<evidence type="ECO:0000256" key="2">
    <source>
        <dbReference type="SAM" id="SignalP"/>
    </source>
</evidence>
<evidence type="ECO:0008006" key="5">
    <source>
        <dbReference type="Google" id="ProtNLM"/>
    </source>
</evidence>
<sequence>MRRRGLLLAAAAAALGAGIASVPAPAAQAATGAPNNDPAFLQAYVNNVENLPTVGLQCPGDWQDLVHYMKLQTYRPDVFVMQQISNQTQLNSYTARLSQEFGETYRAVIAEPSPAAMNSPCGAPKDHQTNAVIYRTGRFDLKSDPNAETKRWQAQSDESGSCANNDQARTKAVKVRLHDKAANKDVTVASVHWPTAASGGPACAESNAAEAAAELTQDGYGGSLLIFGGDANITDLDGAAYRGWYAKTNGDLGGSRGYRDGVYAACAGDKACLAKNWTLSGTSRRIDFLFARKGAGGLPATSDAHTVTWDEGDAADKQLTGDDRADMNYSDHRAVRVRVHY</sequence>
<feature type="chain" id="PRO_5038709836" description="Endonuclease/exonuclease/phosphatase family protein" evidence="2">
    <location>
        <begin position="27"/>
        <end position="341"/>
    </location>
</feature>
<evidence type="ECO:0000313" key="3">
    <source>
        <dbReference type="EMBL" id="NGN65491.1"/>
    </source>
</evidence>
<feature type="compositionally biased region" description="Polar residues" evidence="1">
    <location>
        <begin position="152"/>
        <end position="167"/>
    </location>
</feature>
<dbReference type="AlphaFoldDB" id="A0A6G4U2N3"/>
<dbReference type="InterPro" id="IPR036691">
    <property type="entry name" value="Endo/exonu/phosph_ase_sf"/>
</dbReference>
<dbReference type="RefSeq" id="WP_165237962.1">
    <property type="nucleotide sequence ID" value="NZ_JAAKZV010000063.1"/>
</dbReference>
<gene>
    <name evidence="3" type="ORF">G5C51_16500</name>
</gene>
<organism evidence="3 4">
    <name type="scientific">Streptomyces coryli</name>
    <dbReference type="NCBI Taxonomy" id="1128680"/>
    <lineage>
        <taxon>Bacteria</taxon>
        <taxon>Bacillati</taxon>
        <taxon>Actinomycetota</taxon>
        <taxon>Actinomycetes</taxon>
        <taxon>Kitasatosporales</taxon>
        <taxon>Streptomycetaceae</taxon>
        <taxon>Streptomyces</taxon>
    </lineage>
</organism>
<feature type="signal peptide" evidence="2">
    <location>
        <begin position="1"/>
        <end position="26"/>
    </location>
</feature>
<keyword evidence="4" id="KW-1185">Reference proteome</keyword>
<evidence type="ECO:0000256" key="1">
    <source>
        <dbReference type="SAM" id="MobiDB-lite"/>
    </source>
</evidence>
<protein>
    <recommendedName>
        <fullName evidence="5">Endonuclease/exonuclease/phosphatase family protein</fullName>
    </recommendedName>
</protein>
<name>A0A6G4U2N3_9ACTN</name>
<reference evidence="3 4" key="1">
    <citation type="submission" date="2020-02" db="EMBL/GenBank/DDBJ databases">
        <title>Whole-genome analyses of novel actinobacteria.</title>
        <authorList>
            <person name="Sahin N."/>
        </authorList>
    </citation>
    <scope>NUCLEOTIDE SEQUENCE [LARGE SCALE GENOMIC DNA]</scope>
    <source>
        <strain evidence="3 4">A7024</strain>
    </source>
</reference>
<dbReference type="PROSITE" id="PS51318">
    <property type="entry name" value="TAT"/>
    <property type="match status" value="1"/>
</dbReference>
<accession>A0A6G4U2N3</accession>
<feature type="region of interest" description="Disordered" evidence="1">
    <location>
        <begin position="144"/>
        <end position="167"/>
    </location>
</feature>
<dbReference type="EMBL" id="JAAKZV010000063">
    <property type="protein sequence ID" value="NGN65491.1"/>
    <property type="molecule type" value="Genomic_DNA"/>
</dbReference>
<dbReference type="InterPro" id="IPR006311">
    <property type="entry name" value="TAT_signal"/>
</dbReference>
<proteinExistence type="predicted"/>
<evidence type="ECO:0000313" key="4">
    <source>
        <dbReference type="Proteomes" id="UP000481583"/>
    </source>
</evidence>
<dbReference type="SUPFAM" id="SSF56219">
    <property type="entry name" value="DNase I-like"/>
    <property type="match status" value="1"/>
</dbReference>
<dbReference type="Gene3D" id="3.60.10.10">
    <property type="entry name" value="Endonuclease/exonuclease/phosphatase"/>
    <property type="match status" value="1"/>
</dbReference>
<comment type="caution">
    <text evidence="3">The sequence shown here is derived from an EMBL/GenBank/DDBJ whole genome shotgun (WGS) entry which is preliminary data.</text>
</comment>
<dbReference type="Proteomes" id="UP000481583">
    <property type="component" value="Unassembled WGS sequence"/>
</dbReference>